<feature type="region of interest" description="Disordered" evidence="3">
    <location>
        <begin position="607"/>
        <end position="645"/>
    </location>
</feature>
<feature type="domain" description="MucBP" evidence="5">
    <location>
        <begin position="542"/>
        <end position="601"/>
    </location>
</feature>
<dbReference type="Gene3D" id="3.10.20.320">
    <property type="entry name" value="Putative peptidoglycan bound protein (lpxtg motif)"/>
    <property type="match status" value="2"/>
</dbReference>
<dbReference type="PATRIC" id="fig|616990.3.peg.1878"/>
<feature type="region of interest" description="Disordered" evidence="3">
    <location>
        <begin position="65"/>
        <end position="161"/>
    </location>
</feature>
<proteinExistence type="predicted"/>
<evidence type="ECO:0000256" key="4">
    <source>
        <dbReference type="SAM" id="Phobius"/>
    </source>
</evidence>
<evidence type="ECO:0000313" key="7">
    <source>
        <dbReference type="Proteomes" id="UP000051906"/>
    </source>
</evidence>
<dbReference type="SUPFAM" id="SSF52058">
    <property type="entry name" value="L domain-like"/>
    <property type="match status" value="1"/>
</dbReference>
<name>A0A0R2M1C9_9LACO</name>
<dbReference type="InterPro" id="IPR032675">
    <property type="entry name" value="LRR_dom_sf"/>
</dbReference>
<gene>
    <name evidence="6" type="ORF">IV54_GL001770</name>
</gene>
<evidence type="ECO:0000259" key="5">
    <source>
        <dbReference type="Pfam" id="PF06458"/>
    </source>
</evidence>
<evidence type="ECO:0000256" key="1">
    <source>
        <dbReference type="ARBA" id="ARBA00022614"/>
    </source>
</evidence>
<keyword evidence="4" id="KW-0812">Transmembrane</keyword>
<feature type="compositionally biased region" description="Polar residues" evidence="3">
    <location>
        <begin position="627"/>
        <end position="643"/>
    </location>
</feature>
<dbReference type="EMBL" id="JQCA01000004">
    <property type="protein sequence ID" value="KRO05506.1"/>
    <property type="molecule type" value="Genomic_DNA"/>
</dbReference>
<comment type="caution">
    <text evidence="6">The sequence shown here is derived from an EMBL/GenBank/DDBJ whole genome shotgun (WGS) entry which is preliminary data.</text>
</comment>
<accession>A0A0R2M1C9</accession>
<keyword evidence="2" id="KW-0677">Repeat</keyword>
<keyword evidence="7" id="KW-1185">Reference proteome</keyword>
<keyword evidence="4" id="KW-0472">Membrane</keyword>
<dbReference type="InterPro" id="IPR009459">
    <property type="entry name" value="MucBP_dom"/>
</dbReference>
<evidence type="ECO:0000256" key="2">
    <source>
        <dbReference type="ARBA" id="ARBA00022737"/>
    </source>
</evidence>
<feature type="domain" description="MucBP" evidence="5">
    <location>
        <begin position="447"/>
        <end position="509"/>
    </location>
</feature>
<keyword evidence="1" id="KW-0433">Leucine-rich repeat</keyword>
<dbReference type="Gene3D" id="3.80.10.10">
    <property type="entry name" value="Ribonuclease Inhibitor"/>
    <property type="match status" value="1"/>
</dbReference>
<dbReference type="Proteomes" id="UP000051906">
    <property type="component" value="Unassembled WGS sequence"/>
</dbReference>
<dbReference type="AlphaFoldDB" id="A0A0R2M1C9"/>
<keyword evidence="4" id="KW-1133">Transmembrane helix</keyword>
<dbReference type="InterPro" id="IPR050836">
    <property type="entry name" value="SDS22/Internalin_LRR"/>
</dbReference>
<dbReference type="SMART" id="SM00365">
    <property type="entry name" value="LRR_SD22"/>
    <property type="match status" value="2"/>
</dbReference>
<dbReference type="Pfam" id="PF06458">
    <property type="entry name" value="MucBP"/>
    <property type="match status" value="2"/>
</dbReference>
<reference evidence="6 7" key="1">
    <citation type="journal article" date="2015" name="Genome Announc.">
        <title>Expanding the biotechnology potential of lactobacilli through comparative genomics of 213 strains and associated genera.</title>
        <authorList>
            <person name="Sun Z."/>
            <person name="Harris H.M."/>
            <person name="McCann A."/>
            <person name="Guo C."/>
            <person name="Argimon S."/>
            <person name="Zhang W."/>
            <person name="Yang X."/>
            <person name="Jeffery I.B."/>
            <person name="Cooney J.C."/>
            <person name="Kagawa T.F."/>
            <person name="Liu W."/>
            <person name="Song Y."/>
            <person name="Salvetti E."/>
            <person name="Wrobel A."/>
            <person name="Rasinkangas P."/>
            <person name="Parkhill J."/>
            <person name="Rea M.C."/>
            <person name="O'Sullivan O."/>
            <person name="Ritari J."/>
            <person name="Douillard F.P."/>
            <person name="Paul Ross R."/>
            <person name="Yang R."/>
            <person name="Briner A.E."/>
            <person name="Felis G.E."/>
            <person name="de Vos W.M."/>
            <person name="Barrangou R."/>
            <person name="Klaenhammer T.R."/>
            <person name="Caufield P.W."/>
            <person name="Cui Y."/>
            <person name="Zhang H."/>
            <person name="O'Toole P.W."/>
        </authorList>
    </citation>
    <scope>NUCLEOTIDE SEQUENCE [LARGE SCALE GENOMIC DNA]</scope>
    <source>
        <strain evidence="6 7">DSM 22467</strain>
    </source>
</reference>
<dbReference type="InterPro" id="IPR001611">
    <property type="entry name" value="Leu-rich_rpt"/>
</dbReference>
<evidence type="ECO:0000313" key="6">
    <source>
        <dbReference type="EMBL" id="KRO05506.1"/>
    </source>
</evidence>
<protein>
    <submittedName>
        <fullName evidence="6">GY family cell surface protein</fullName>
    </submittedName>
</protein>
<organism evidence="6 7">
    <name type="scientific">Levilactobacillus paucivorans</name>
    <dbReference type="NCBI Taxonomy" id="616990"/>
    <lineage>
        <taxon>Bacteria</taxon>
        <taxon>Bacillati</taxon>
        <taxon>Bacillota</taxon>
        <taxon>Bacilli</taxon>
        <taxon>Lactobacillales</taxon>
        <taxon>Lactobacillaceae</taxon>
        <taxon>Levilactobacillus</taxon>
    </lineage>
</organism>
<dbReference type="STRING" id="616990.IV54_GL001770"/>
<dbReference type="PROSITE" id="PS51450">
    <property type="entry name" value="LRR"/>
    <property type="match status" value="2"/>
</dbReference>
<dbReference type="PANTHER" id="PTHR46652">
    <property type="entry name" value="LEUCINE-RICH REPEAT AND IQ DOMAIN-CONTAINING PROTEIN 1-RELATED"/>
    <property type="match status" value="1"/>
</dbReference>
<feature type="transmembrane region" description="Helical" evidence="4">
    <location>
        <begin position="673"/>
        <end position="690"/>
    </location>
</feature>
<sequence length="695" mass="74949">MVISGVQQLLSQVQEAFDMHWGAGVSQQQATRHFKSWMVTAVILTEIGGPLITPVRALAAITTAEQASVGSDVDRSGEALLGSASSTDSSSEESQSESKAPASGGTGSAMAVSDAVATHETVTAPEAGSKPEKSKVPKPAAAKADRPRATSRQATESIDQWMPNKRLQRAIFYQLTHLIPIPDDEKTWQSTADITKDDMKRLKALFIGYFGGENGESTYNPGGEEYRLDGLEYATNLEVLMMGGGGKDAAPYQNFGNIENVSPLKNLTQLKKLWLSNNRISDVSPLAGLTNLTELQLHDNFIADFSSLKNIPADVSDNDMFQYIFPDPIKVNSWTRKVHLDIPIHLQNGELATGVDQQLEDMYLNHHYVGGAYGYDGDPVTFWYTQGGKVTEDGQGGLDFTNISDQASFPQGGVQTGNYYFLIAKYEINKYSFWIIQRYDIGDAAKPVTVNFQDEQGHELAASQTLNGDIGDDYRTEAAKIPGYELTRTPVNTQGKFGDEAITVTYVYRKLAPVSPVTPPIPNPTPAPGPTPTLPAIKQGRVTVHYQTAEGMPVHSDISVVGQVGSIYQTQPLSLPGYQVVGQPTNAVGIFGEQPVDVTYTCAPNVVSGGQGDGSEPAKPSVPVGNETATGNSQTGQPTTTLPLHTGSAFATATKPEKPSVALPATNERVTSIRWLGWVVLVAGLGGWWFKRHRQ</sequence>
<dbReference type="InterPro" id="IPR025875">
    <property type="entry name" value="Leu-rich_rpt_4"/>
</dbReference>
<dbReference type="Pfam" id="PF12799">
    <property type="entry name" value="LRR_4"/>
    <property type="match status" value="1"/>
</dbReference>
<evidence type="ECO:0000256" key="3">
    <source>
        <dbReference type="SAM" id="MobiDB-lite"/>
    </source>
</evidence>
<dbReference type="PANTHER" id="PTHR46652:SF3">
    <property type="entry name" value="LEUCINE-RICH REPEAT-CONTAINING PROTEIN 9"/>
    <property type="match status" value="1"/>
</dbReference>